<dbReference type="Pfam" id="PF06821">
    <property type="entry name" value="Ser_hydrolase"/>
    <property type="match status" value="1"/>
</dbReference>
<organism evidence="1 2">
    <name type="scientific">Acidovorax bellezanensis</name>
    <dbReference type="NCBI Taxonomy" id="2976702"/>
    <lineage>
        <taxon>Bacteria</taxon>
        <taxon>Pseudomonadati</taxon>
        <taxon>Pseudomonadota</taxon>
        <taxon>Betaproteobacteria</taxon>
        <taxon>Burkholderiales</taxon>
        <taxon>Comamonadaceae</taxon>
        <taxon>Acidovorax</taxon>
    </lineage>
</organism>
<keyword evidence="1" id="KW-0378">Hydrolase</keyword>
<dbReference type="RefSeq" id="WP_261499726.1">
    <property type="nucleotide sequence ID" value="NZ_JAODYH010000004.1"/>
</dbReference>
<evidence type="ECO:0000313" key="2">
    <source>
        <dbReference type="Proteomes" id="UP001525968"/>
    </source>
</evidence>
<dbReference type="InterPro" id="IPR010662">
    <property type="entry name" value="RBBP9/YdeN"/>
</dbReference>
<keyword evidence="2" id="KW-1185">Reference proteome</keyword>
<gene>
    <name evidence="1" type="ORF">N0K08_08295</name>
</gene>
<proteinExistence type="predicted"/>
<name>A0ABT2PJG7_9BURK</name>
<dbReference type="Proteomes" id="UP001525968">
    <property type="component" value="Unassembled WGS sequence"/>
</dbReference>
<dbReference type="GO" id="GO:0016787">
    <property type="term" value="F:hydrolase activity"/>
    <property type="evidence" value="ECO:0007669"/>
    <property type="project" value="UniProtKB-KW"/>
</dbReference>
<evidence type="ECO:0000313" key="1">
    <source>
        <dbReference type="EMBL" id="MCT9810630.1"/>
    </source>
</evidence>
<dbReference type="EMBL" id="JAODYH010000004">
    <property type="protein sequence ID" value="MCT9810630.1"/>
    <property type="molecule type" value="Genomic_DNA"/>
</dbReference>
<dbReference type="Gene3D" id="3.40.50.1820">
    <property type="entry name" value="alpha/beta hydrolase"/>
    <property type="match status" value="1"/>
</dbReference>
<accession>A0ABT2PJG7</accession>
<sequence>MSASATLLLVPGLREEAPGHWQAILAGQCPGAVSLPALGRRNIDLAARLAQIEAAVQAIQGPVVVVAHSGGAIATAHWAQRTRAVIHGALLATPPLFAGPLGPGFPELAEFERHGWAPIPRAPLPFRCVVAASRNDPLGSYEGVSALARDWGARLFDLGESGHLNPASGFGPWPAALELVRALSFAAPMPVGQAA</sequence>
<comment type="caution">
    <text evidence="1">The sequence shown here is derived from an EMBL/GenBank/DDBJ whole genome shotgun (WGS) entry which is preliminary data.</text>
</comment>
<reference evidence="1 2" key="1">
    <citation type="submission" date="2022-09" db="EMBL/GenBank/DDBJ databases">
        <title>Draft genome of isolate Be4.</title>
        <authorList>
            <person name="Sanchez-Castro I."/>
            <person name="Martinez-Rodriguez P."/>
            <person name="Descostes M."/>
            <person name="Merroun M."/>
        </authorList>
    </citation>
    <scope>NUCLEOTIDE SEQUENCE [LARGE SCALE GENOMIC DNA]</scope>
    <source>
        <strain evidence="1 2">Be4</strain>
    </source>
</reference>
<protein>
    <submittedName>
        <fullName evidence="1">Alpha/beta hydrolase</fullName>
    </submittedName>
</protein>
<dbReference type="InterPro" id="IPR029058">
    <property type="entry name" value="AB_hydrolase_fold"/>
</dbReference>
<dbReference type="SUPFAM" id="SSF53474">
    <property type="entry name" value="alpha/beta-Hydrolases"/>
    <property type="match status" value="1"/>
</dbReference>